<dbReference type="EMBL" id="VRMQ01000001">
    <property type="protein sequence ID" value="TXN18097.1"/>
    <property type="molecule type" value="Genomic_DNA"/>
</dbReference>
<dbReference type="RefSeq" id="WP_187266571.1">
    <property type="nucleotide sequence ID" value="NZ_VRMQ01000001.1"/>
</dbReference>
<proteinExistence type="predicted"/>
<organism evidence="1 2">
    <name type="scientific">Vibrio parahaemolyticus</name>
    <dbReference type="NCBI Taxonomy" id="670"/>
    <lineage>
        <taxon>Bacteria</taxon>
        <taxon>Pseudomonadati</taxon>
        <taxon>Pseudomonadota</taxon>
        <taxon>Gammaproteobacteria</taxon>
        <taxon>Vibrionales</taxon>
        <taxon>Vibrionaceae</taxon>
        <taxon>Vibrio</taxon>
    </lineage>
</organism>
<dbReference type="AlphaFoldDB" id="A0AA46L8Z2"/>
<evidence type="ECO:0000313" key="1">
    <source>
        <dbReference type="EMBL" id="TXN18097.1"/>
    </source>
</evidence>
<comment type="caution">
    <text evidence="1">The sequence shown here is derived from an EMBL/GenBank/DDBJ whole genome shotgun (WGS) entry which is preliminary data.</text>
</comment>
<reference evidence="1 2" key="1">
    <citation type="submission" date="2019-08" db="EMBL/GenBank/DDBJ databases">
        <title>Emerging of two pre-pandemic pathogenic O4:KUT lineages of Vibrio parahaemolyticus in coastal eastern China.</title>
        <authorList>
            <person name="Yu H."/>
        </authorList>
    </citation>
    <scope>NUCLEOTIDE SEQUENCE [LARGE SCALE GENOMIC DNA]</scope>
    <source>
        <strain evidence="1 2">HZ17-383</strain>
    </source>
</reference>
<evidence type="ECO:0000313" key="2">
    <source>
        <dbReference type="Proteomes" id="UP000321504"/>
    </source>
</evidence>
<sequence>MQCDNSVCLFFERNKDQCLEILQNRLLDEAALIRFSKTRGFCVSGVVKGDPSKFITRGWLSSDNVDTGVAQQFHPFRFYPLHIGGELCKLNVTPTSSLDRDSFNKYLLKASELLPPIESINKRVETANVVATLAILLEPIYWPIITSKTTYSGGISFKEHEKKEINYRERVLSLVKSLEPTEWYKHHENLRIQAAEMDDNSDLYILLRLSPWVKMKRVTGQIGGALWIRLIAEVLRRAFRDVHDVNWPEEDQAFGQWYPGARERVFGTEFPIDNTIIARPHLAFEFGLHTGSTIRWYLEGETEYYAALHSLPRAAFGGIELINLKGAIGKGKASTPLRLADNLIKDKELRRFSFISFDGDVSSNVRAITRQIENGNVVGYINHNAPDFEFANFTLCELIEVAASLDEEQGADAQAIRNGNWANVYSGKAFEERYRSLSAIGQGGLKGERWGAALAQYALDKPLLRGSEQKRPFFETLNYALLARRVKYEYQRDSFQINTSTFQIEPLETKPN</sequence>
<name>A0AA46L8Z2_VIBPH</name>
<dbReference type="Proteomes" id="UP000321504">
    <property type="component" value="Unassembled WGS sequence"/>
</dbReference>
<protein>
    <submittedName>
        <fullName evidence="1">Uncharacterized protein</fullName>
    </submittedName>
</protein>
<gene>
    <name evidence="1" type="ORF">FVP01_03660</name>
</gene>
<accession>A0AA46L8Z2</accession>